<keyword evidence="1" id="KW-1133">Transmembrane helix</keyword>
<comment type="caution">
    <text evidence="2">The sequence shown here is derived from an EMBL/GenBank/DDBJ whole genome shotgun (WGS) entry which is preliminary data.</text>
</comment>
<dbReference type="PANTHER" id="PTHR31170">
    <property type="entry name" value="BNAC04G53230D PROTEIN"/>
    <property type="match status" value="1"/>
</dbReference>
<reference evidence="2 3" key="1">
    <citation type="submission" date="2024-04" db="EMBL/GenBank/DDBJ databases">
        <title>Genome assembly C_amara_ONT_v2.</title>
        <authorList>
            <person name="Yant L."/>
            <person name="Moore C."/>
            <person name="Slenker M."/>
        </authorList>
    </citation>
    <scope>NUCLEOTIDE SEQUENCE [LARGE SCALE GENOMIC DNA]</scope>
    <source>
        <tissue evidence="2">Leaf</tissue>
    </source>
</reference>
<protein>
    <submittedName>
        <fullName evidence="2">Uncharacterized protein</fullName>
    </submittedName>
</protein>
<gene>
    <name evidence="2" type="ORF">V5N11_011383</name>
</gene>
<feature type="transmembrane region" description="Helical" evidence="1">
    <location>
        <begin position="406"/>
        <end position="427"/>
    </location>
</feature>
<dbReference type="EMBL" id="JBANAX010000693">
    <property type="protein sequence ID" value="KAL1197234.1"/>
    <property type="molecule type" value="Genomic_DNA"/>
</dbReference>
<dbReference type="AlphaFoldDB" id="A0ABD1A0K8"/>
<dbReference type="Pfam" id="PF03140">
    <property type="entry name" value="DUF247"/>
    <property type="match status" value="1"/>
</dbReference>
<keyword evidence="1" id="KW-0472">Membrane</keyword>
<dbReference type="InterPro" id="IPR004158">
    <property type="entry name" value="DUF247_pln"/>
</dbReference>
<proteinExistence type="predicted"/>
<dbReference type="Proteomes" id="UP001558713">
    <property type="component" value="Unassembled WGS sequence"/>
</dbReference>
<keyword evidence="3" id="KW-1185">Reference proteome</keyword>
<evidence type="ECO:0000313" key="3">
    <source>
        <dbReference type="Proteomes" id="UP001558713"/>
    </source>
</evidence>
<evidence type="ECO:0000256" key="1">
    <source>
        <dbReference type="SAM" id="Phobius"/>
    </source>
</evidence>
<name>A0ABD1A0K8_CARAN</name>
<evidence type="ECO:0000313" key="2">
    <source>
        <dbReference type="EMBL" id="KAL1197234.1"/>
    </source>
</evidence>
<keyword evidence="1" id="KW-0812">Transmembrane</keyword>
<organism evidence="2 3">
    <name type="scientific">Cardamine amara subsp. amara</name>
    <dbReference type="NCBI Taxonomy" id="228776"/>
    <lineage>
        <taxon>Eukaryota</taxon>
        <taxon>Viridiplantae</taxon>
        <taxon>Streptophyta</taxon>
        <taxon>Embryophyta</taxon>
        <taxon>Tracheophyta</taxon>
        <taxon>Spermatophyta</taxon>
        <taxon>Magnoliopsida</taxon>
        <taxon>eudicotyledons</taxon>
        <taxon>Gunneridae</taxon>
        <taxon>Pentapetalae</taxon>
        <taxon>rosids</taxon>
        <taxon>malvids</taxon>
        <taxon>Brassicales</taxon>
        <taxon>Brassicaceae</taxon>
        <taxon>Cardamineae</taxon>
        <taxon>Cardamine</taxon>
    </lineage>
</organism>
<dbReference type="PANTHER" id="PTHR31170:SF21">
    <property type="match status" value="1"/>
</dbReference>
<accession>A0ABD1A0K8</accession>
<sequence length="436" mass="50316">MASQIEEHDGTADHCTTNYNPRLLKKSAGAESCFIFRVPHNLAQIDNKAYKPKIVSIGPYHHKEKQMQMIQEHKHRFLKLFTDKGNLSQKQLEDMVGELEDKIRKSYSEELDLTKEELVEMMVLDGCFILVLFLVKSRKIVESVDDPIFNAPWIVPSLLTDLLLLENQVPFFLLKTIIKKLRISTDSNRPIDLNNMARIFFDYSLGNANIDLSLEIQYNSDEPYHLLDFIRRKFIPESSSPKKPSHNSNSSPKFILSAKTLYLKGINFQPNIKAKTLVDIKLENNKFHIPRIVLDGSTSLLFFNCVAFEQYYKHCSNDITSYIVFMGFLMKDKDDATFLCKKHIIENCLGTDEELSQFFKNTCKGVTFDLTNSYLAPVYEGVNKYTSKCYTGYWADFRHTHFTSPWTITSLCAGILVICLTVTQVWLKILSYNNDK</sequence>